<dbReference type="InterPro" id="IPR036770">
    <property type="entry name" value="Ankyrin_rpt-contain_sf"/>
</dbReference>
<dbReference type="EMBL" id="JBFXLS010000034">
    <property type="protein sequence ID" value="KAL2825756.1"/>
    <property type="molecule type" value="Genomic_DNA"/>
</dbReference>
<dbReference type="SUPFAM" id="SSF48403">
    <property type="entry name" value="Ankyrin repeat"/>
    <property type="match status" value="2"/>
</dbReference>
<gene>
    <name evidence="4" type="ORF">BDW59DRAFT_69973</name>
</gene>
<dbReference type="PANTHER" id="PTHR24198">
    <property type="entry name" value="ANKYRIN REPEAT AND PROTEIN KINASE DOMAIN-CONTAINING PROTEIN"/>
    <property type="match status" value="1"/>
</dbReference>
<keyword evidence="5" id="KW-1185">Reference proteome</keyword>
<protein>
    <submittedName>
        <fullName evidence="4">Ankyrin repeat-containing domain protein</fullName>
    </submittedName>
</protein>
<dbReference type="Pfam" id="PF00023">
    <property type="entry name" value="Ank"/>
    <property type="match status" value="1"/>
</dbReference>
<sequence>MPAMLVDLPVELVHIVWDELETLSDRNAFIRTCQPFYFLFNSRLYRHAVSVDRPHALRWATGVGPTATMQKLVDAGADLAGDEGYSPLCHAAENGRVDMVEFILENGVDPMRTKCQKPPITSAISGGDVETIRIILQAMKKILSMEEYREELTRTAMESAIVASRTNIIDLLLEEGADINGETGVENITPLARAIYRNKHGSIEYLIDRGASTVDITLPDQVDPLYYAAACGYADLIRVLFKRNIAGRNIEALAFAASRGYEEIVRLLLDGGADPNAVGRTGQAPIYGAALRGSEGLVTMLLEAGASAETRDRALISAAERGHDNVVALLIKSGAEHITDNLGHSALSQAARSGHTLVVRRLLEGVADIKTQCNNFDELLMQASRHGHVDIVKLLLENGADPTCSDQNGYTALSIAVHLGYSRIVMALLGGGKAPVPWKRPRYLQYIDTPDSYGRTPLYFATKYGSIEIVRLLLSQGSTAIHTAAHSGHTPFSFTESQRHRKFDDAQDGVMQTIWEDLSNPEGVDIDLDCVSSASGFRRRSLTNDDCEVCYAPVSRFEAHEFVICGDCVTRGASCSGSSHGLVKTDRSVHRRDVVSRPDLSE</sequence>
<reference evidence="4 5" key="1">
    <citation type="submission" date="2024-07" db="EMBL/GenBank/DDBJ databases">
        <title>Section-level genome sequencing and comparative genomics of Aspergillus sections Usti and Cavernicolus.</title>
        <authorList>
            <consortium name="Lawrence Berkeley National Laboratory"/>
            <person name="Nybo J.L."/>
            <person name="Vesth T.C."/>
            <person name="Theobald S."/>
            <person name="Frisvad J.C."/>
            <person name="Larsen T.O."/>
            <person name="Kjaerboelling I."/>
            <person name="Rothschild-Mancinelli K."/>
            <person name="Lyhne E.K."/>
            <person name="Kogle M.E."/>
            <person name="Barry K."/>
            <person name="Clum A."/>
            <person name="Na H."/>
            <person name="Ledsgaard L."/>
            <person name="Lin J."/>
            <person name="Lipzen A."/>
            <person name="Kuo A."/>
            <person name="Riley R."/>
            <person name="Mondo S."/>
            <person name="LaButti K."/>
            <person name="Haridas S."/>
            <person name="Pangalinan J."/>
            <person name="Salamov A.A."/>
            <person name="Simmons B.A."/>
            <person name="Magnuson J.K."/>
            <person name="Chen J."/>
            <person name="Drula E."/>
            <person name="Henrissat B."/>
            <person name="Wiebenga A."/>
            <person name="Lubbers R.J."/>
            <person name="Gomes A.C."/>
            <person name="Makela M.R."/>
            <person name="Stajich J."/>
            <person name="Grigoriev I.V."/>
            <person name="Mortensen U.H."/>
            <person name="De vries R.P."/>
            <person name="Baker S.E."/>
            <person name="Andersen M.R."/>
        </authorList>
    </citation>
    <scope>NUCLEOTIDE SEQUENCE [LARGE SCALE GENOMIC DNA]</scope>
    <source>
        <strain evidence="4 5">CBS 600.67</strain>
    </source>
</reference>
<evidence type="ECO:0000313" key="5">
    <source>
        <dbReference type="Proteomes" id="UP001610335"/>
    </source>
</evidence>
<feature type="repeat" description="ANK" evidence="3">
    <location>
        <begin position="342"/>
        <end position="374"/>
    </location>
</feature>
<comment type="caution">
    <text evidence="4">The sequence shown here is derived from an EMBL/GenBank/DDBJ whole genome shotgun (WGS) entry which is preliminary data.</text>
</comment>
<feature type="repeat" description="ANK" evidence="3">
    <location>
        <begin position="453"/>
        <end position="478"/>
    </location>
</feature>
<evidence type="ECO:0000256" key="2">
    <source>
        <dbReference type="ARBA" id="ARBA00023043"/>
    </source>
</evidence>
<accession>A0ABR4IDD8</accession>
<keyword evidence="2 3" id="KW-0040">ANK repeat</keyword>
<evidence type="ECO:0000256" key="3">
    <source>
        <dbReference type="PROSITE-ProRule" id="PRU00023"/>
    </source>
</evidence>
<keyword evidence="1" id="KW-0677">Repeat</keyword>
<evidence type="ECO:0000256" key="1">
    <source>
        <dbReference type="ARBA" id="ARBA00022737"/>
    </source>
</evidence>
<evidence type="ECO:0000313" key="4">
    <source>
        <dbReference type="EMBL" id="KAL2825756.1"/>
    </source>
</evidence>
<dbReference type="Proteomes" id="UP001610335">
    <property type="component" value="Unassembled WGS sequence"/>
</dbReference>
<feature type="repeat" description="ANK" evidence="3">
    <location>
        <begin position="248"/>
        <end position="280"/>
    </location>
</feature>
<dbReference type="Pfam" id="PF12796">
    <property type="entry name" value="Ank_2"/>
    <property type="match status" value="2"/>
</dbReference>
<proteinExistence type="predicted"/>
<dbReference type="Pfam" id="PF13637">
    <property type="entry name" value="Ank_4"/>
    <property type="match status" value="1"/>
</dbReference>
<name>A0ABR4IDD8_9EURO</name>
<dbReference type="SMART" id="SM00248">
    <property type="entry name" value="ANK"/>
    <property type="match status" value="13"/>
</dbReference>
<dbReference type="PROSITE" id="PS50088">
    <property type="entry name" value="ANK_REPEAT"/>
    <property type="match status" value="7"/>
</dbReference>
<dbReference type="PANTHER" id="PTHR24198:SF165">
    <property type="entry name" value="ANKYRIN REPEAT-CONTAINING PROTEIN-RELATED"/>
    <property type="match status" value="1"/>
</dbReference>
<feature type="repeat" description="ANK" evidence="3">
    <location>
        <begin position="375"/>
        <end position="407"/>
    </location>
</feature>
<dbReference type="PROSITE" id="PS50297">
    <property type="entry name" value="ANK_REP_REGION"/>
    <property type="match status" value="5"/>
</dbReference>
<dbReference type="Gene3D" id="1.25.40.20">
    <property type="entry name" value="Ankyrin repeat-containing domain"/>
    <property type="match status" value="2"/>
</dbReference>
<feature type="repeat" description="ANK" evidence="3">
    <location>
        <begin position="83"/>
        <end position="109"/>
    </location>
</feature>
<dbReference type="PRINTS" id="PR01415">
    <property type="entry name" value="ANKYRIN"/>
</dbReference>
<feature type="repeat" description="ANK" evidence="3">
    <location>
        <begin position="152"/>
        <end position="184"/>
    </location>
</feature>
<dbReference type="InterPro" id="IPR002110">
    <property type="entry name" value="Ankyrin_rpt"/>
</dbReference>
<organism evidence="4 5">
    <name type="scientific">Aspergillus cavernicola</name>
    <dbReference type="NCBI Taxonomy" id="176166"/>
    <lineage>
        <taxon>Eukaryota</taxon>
        <taxon>Fungi</taxon>
        <taxon>Dikarya</taxon>
        <taxon>Ascomycota</taxon>
        <taxon>Pezizomycotina</taxon>
        <taxon>Eurotiomycetes</taxon>
        <taxon>Eurotiomycetidae</taxon>
        <taxon>Eurotiales</taxon>
        <taxon>Aspergillaceae</taxon>
        <taxon>Aspergillus</taxon>
        <taxon>Aspergillus subgen. Nidulantes</taxon>
    </lineage>
</organism>
<feature type="repeat" description="ANK" evidence="3">
    <location>
        <begin position="281"/>
        <end position="313"/>
    </location>
</feature>